<reference evidence="3" key="1">
    <citation type="submission" date="2023-10" db="EMBL/GenBank/DDBJ databases">
        <authorList>
            <person name="Chen Y."/>
            <person name="Shah S."/>
            <person name="Dougan E. K."/>
            <person name="Thang M."/>
            <person name="Chan C."/>
        </authorList>
    </citation>
    <scope>NUCLEOTIDE SEQUENCE [LARGE SCALE GENOMIC DNA]</scope>
</reference>
<organism evidence="3 4">
    <name type="scientific">Prorocentrum cordatum</name>
    <dbReference type="NCBI Taxonomy" id="2364126"/>
    <lineage>
        <taxon>Eukaryota</taxon>
        <taxon>Sar</taxon>
        <taxon>Alveolata</taxon>
        <taxon>Dinophyceae</taxon>
        <taxon>Prorocentrales</taxon>
        <taxon>Prorocentraceae</taxon>
        <taxon>Prorocentrum</taxon>
    </lineage>
</organism>
<evidence type="ECO:0000313" key="3">
    <source>
        <dbReference type="EMBL" id="CAK0804804.1"/>
    </source>
</evidence>
<keyword evidence="2" id="KW-0732">Signal</keyword>
<dbReference type="Proteomes" id="UP001189429">
    <property type="component" value="Unassembled WGS sequence"/>
</dbReference>
<evidence type="ECO:0000313" key="4">
    <source>
        <dbReference type="Proteomes" id="UP001189429"/>
    </source>
</evidence>
<accession>A0ABN9QID6</accession>
<name>A0ABN9QID6_9DINO</name>
<protein>
    <recommendedName>
        <fullName evidence="5">SH3 domain-containing protein</fullName>
    </recommendedName>
</protein>
<evidence type="ECO:0000256" key="1">
    <source>
        <dbReference type="SAM" id="MobiDB-lite"/>
    </source>
</evidence>
<proteinExistence type="predicted"/>
<dbReference type="EMBL" id="CAUYUJ010003324">
    <property type="protein sequence ID" value="CAK0804804.1"/>
    <property type="molecule type" value="Genomic_DNA"/>
</dbReference>
<feature type="region of interest" description="Disordered" evidence="1">
    <location>
        <begin position="127"/>
        <end position="164"/>
    </location>
</feature>
<evidence type="ECO:0008006" key="5">
    <source>
        <dbReference type="Google" id="ProtNLM"/>
    </source>
</evidence>
<feature type="chain" id="PRO_5045942410" description="SH3 domain-containing protein" evidence="2">
    <location>
        <begin position="20"/>
        <end position="164"/>
    </location>
</feature>
<feature type="signal peptide" evidence="2">
    <location>
        <begin position="1"/>
        <end position="19"/>
    </location>
</feature>
<evidence type="ECO:0000256" key="2">
    <source>
        <dbReference type="SAM" id="SignalP"/>
    </source>
</evidence>
<keyword evidence="4" id="KW-1185">Reference proteome</keyword>
<gene>
    <name evidence="3" type="ORF">PCOR1329_LOCUS11491</name>
</gene>
<comment type="caution">
    <text evidence="3">The sequence shown here is derived from an EMBL/GenBank/DDBJ whole genome shotgun (WGS) entry which is preliminary data.</text>
</comment>
<feature type="compositionally biased region" description="Low complexity" evidence="1">
    <location>
        <begin position="127"/>
        <end position="141"/>
    </location>
</feature>
<sequence length="164" mass="17271">MRAAGTLRLLVAAPVEAIAAEGPQALAIEPGDVVACEAADSEGWALASVVAPVRLAGRSGCFPCDRARVAIAELRRGPEGDRLEFSRGLWEELQRPRCATKQEQLRHRVLQNRLGAARAVLCRRATAASPESGAARAAAGRAVEEAAPHAASHRAAGGQARRKR</sequence>